<comment type="caution">
    <text evidence="2">The sequence shown here is derived from an EMBL/GenBank/DDBJ whole genome shotgun (WGS) entry which is preliminary data.</text>
</comment>
<feature type="signal peptide" evidence="1">
    <location>
        <begin position="1"/>
        <end position="21"/>
    </location>
</feature>
<accession>A0A5B7E8F7</accession>
<evidence type="ECO:0000313" key="2">
    <source>
        <dbReference type="EMBL" id="MPC29044.1"/>
    </source>
</evidence>
<reference evidence="2 3" key="1">
    <citation type="submission" date="2019-05" db="EMBL/GenBank/DDBJ databases">
        <title>Another draft genome of Portunus trituberculatus and its Hox gene families provides insights of decapod evolution.</title>
        <authorList>
            <person name="Jeong J.-H."/>
            <person name="Song I."/>
            <person name="Kim S."/>
            <person name="Choi T."/>
            <person name="Kim D."/>
            <person name="Ryu S."/>
            <person name="Kim W."/>
        </authorList>
    </citation>
    <scope>NUCLEOTIDE SEQUENCE [LARGE SCALE GENOMIC DNA]</scope>
    <source>
        <tissue evidence="2">Muscle</tissue>
    </source>
</reference>
<dbReference type="EMBL" id="VSRR010002005">
    <property type="protein sequence ID" value="MPC29044.1"/>
    <property type="molecule type" value="Genomic_DNA"/>
</dbReference>
<dbReference type="AlphaFoldDB" id="A0A5B7E8F7"/>
<keyword evidence="1" id="KW-0732">Signal</keyword>
<sequence length="56" mass="6393">MSIDFYLSFLLTVLIPPTTIALISCSSKVFQSILNRKILKHLSLHNILSNRQCGFR</sequence>
<proteinExistence type="predicted"/>
<protein>
    <recommendedName>
        <fullName evidence="4">F-box domain-containing protein</fullName>
    </recommendedName>
</protein>
<dbReference type="Proteomes" id="UP000324222">
    <property type="component" value="Unassembled WGS sequence"/>
</dbReference>
<evidence type="ECO:0008006" key="4">
    <source>
        <dbReference type="Google" id="ProtNLM"/>
    </source>
</evidence>
<gene>
    <name evidence="2" type="ORF">E2C01_022261</name>
</gene>
<feature type="chain" id="PRO_5022769728" description="F-box domain-containing protein" evidence="1">
    <location>
        <begin position="22"/>
        <end position="56"/>
    </location>
</feature>
<evidence type="ECO:0000313" key="3">
    <source>
        <dbReference type="Proteomes" id="UP000324222"/>
    </source>
</evidence>
<keyword evidence="3" id="KW-1185">Reference proteome</keyword>
<organism evidence="2 3">
    <name type="scientific">Portunus trituberculatus</name>
    <name type="common">Swimming crab</name>
    <name type="synonym">Neptunus trituberculatus</name>
    <dbReference type="NCBI Taxonomy" id="210409"/>
    <lineage>
        <taxon>Eukaryota</taxon>
        <taxon>Metazoa</taxon>
        <taxon>Ecdysozoa</taxon>
        <taxon>Arthropoda</taxon>
        <taxon>Crustacea</taxon>
        <taxon>Multicrustacea</taxon>
        <taxon>Malacostraca</taxon>
        <taxon>Eumalacostraca</taxon>
        <taxon>Eucarida</taxon>
        <taxon>Decapoda</taxon>
        <taxon>Pleocyemata</taxon>
        <taxon>Brachyura</taxon>
        <taxon>Eubrachyura</taxon>
        <taxon>Portunoidea</taxon>
        <taxon>Portunidae</taxon>
        <taxon>Portuninae</taxon>
        <taxon>Portunus</taxon>
    </lineage>
</organism>
<name>A0A5B7E8F7_PORTR</name>
<evidence type="ECO:0000256" key="1">
    <source>
        <dbReference type="SAM" id="SignalP"/>
    </source>
</evidence>